<dbReference type="EMBL" id="JRFJ01000003">
    <property type="protein sequence ID" value="KHJ54100.1"/>
    <property type="molecule type" value="Genomic_DNA"/>
</dbReference>
<feature type="binding site" evidence="7">
    <location>
        <position position="91"/>
    </location>
    <ligand>
        <name>[2Fe-2S] cluster</name>
        <dbReference type="ChEBI" id="CHEBI:190135"/>
    </ligand>
</feature>
<dbReference type="GO" id="GO:0051537">
    <property type="term" value="F:2 iron, 2 sulfur cluster binding"/>
    <property type="evidence" value="ECO:0007669"/>
    <property type="project" value="UniProtKB-KW"/>
</dbReference>
<evidence type="ECO:0000256" key="3">
    <source>
        <dbReference type="ARBA" id="ARBA00022723"/>
    </source>
</evidence>
<feature type="binding site" evidence="7">
    <location>
        <position position="127"/>
    </location>
    <ligand>
        <name>[2Fe-2S] cluster</name>
        <dbReference type="ChEBI" id="CHEBI:190135"/>
    </ligand>
</feature>
<proteinExistence type="inferred from homology"/>
<dbReference type="InterPro" id="IPR028431">
    <property type="entry name" value="NADP_DH_HndA-like"/>
</dbReference>
<comment type="similarity">
    <text evidence="1">Belongs to the complex I 24 kDa subunit family.</text>
</comment>
<feature type="binding site" evidence="7">
    <location>
        <position position="86"/>
    </location>
    <ligand>
        <name>[2Fe-2S] cluster</name>
        <dbReference type="ChEBI" id="CHEBI:190135"/>
    </ligand>
</feature>
<comment type="cofactor">
    <cofactor evidence="7">
        <name>[2Fe-2S] cluster</name>
        <dbReference type="ChEBI" id="CHEBI:190135"/>
    </cofactor>
    <text evidence="7">Binds 1 [2Fe-2S] cluster.</text>
</comment>
<dbReference type="Pfam" id="PF01257">
    <property type="entry name" value="2Fe-2S_thioredx"/>
    <property type="match status" value="1"/>
</dbReference>
<dbReference type="Gene3D" id="1.10.10.1590">
    <property type="entry name" value="NADH-quinone oxidoreductase subunit E"/>
    <property type="match status" value="1"/>
</dbReference>
<evidence type="ECO:0000256" key="5">
    <source>
        <dbReference type="ARBA" id="ARBA00023014"/>
    </source>
</evidence>
<comment type="cofactor">
    <cofactor evidence="6">
        <name>[2Fe-2S] cluster</name>
        <dbReference type="ChEBI" id="CHEBI:190135"/>
    </cofactor>
</comment>
<gene>
    <name evidence="8" type="ORF">LA66_11525</name>
</gene>
<evidence type="ECO:0000256" key="6">
    <source>
        <dbReference type="ARBA" id="ARBA00034078"/>
    </source>
</evidence>
<dbReference type="Gene3D" id="3.40.30.10">
    <property type="entry name" value="Glutaredoxin"/>
    <property type="match status" value="1"/>
</dbReference>
<dbReference type="PIRSF" id="PIRSF000216">
    <property type="entry name" value="NADH_DH_24kDa"/>
    <property type="match status" value="1"/>
</dbReference>
<dbReference type="RefSeq" id="WP_039193189.1">
    <property type="nucleotide sequence ID" value="NZ_JRFJ01000003.1"/>
</dbReference>
<evidence type="ECO:0000256" key="1">
    <source>
        <dbReference type="ARBA" id="ARBA00010643"/>
    </source>
</evidence>
<feature type="binding site" evidence="7">
    <location>
        <position position="131"/>
    </location>
    <ligand>
        <name>[2Fe-2S] cluster</name>
        <dbReference type="ChEBI" id="CHEBI:190135"/>
    </ligand>
</feature>
<dbReference type="OrthoDB" id="9807941at2"/>
<sequence>MLDRVGGNGGYDAGRLAEILAAHAGRKGALLPILHDVVGEFGFVDDAMVPAIADALNLSRAEVHGVVTFYHDFRRRPAGRHVVRLCVAEACKSRGADALAEAAERQLGIPMHATGGDGAVTLEPVYCLGLCSLSPAAMVDGQVHARLTPERLATLLAEAGL</sequence>
<keyword evidence="2 7" id="KW-0001">2Fe-2S</keyword>
<name>A0A0B1Q5H7_9HYPH</name>
<evidence type="ECO:0000256" key="2">
    <source>
        <dbReference type="ARBA" id="ARBA00022714"/>
    </source>
</evidence>
<dbReference type="PANTHER" id="PTHR43342">
    <property type="entry name" value="NADH-QUINONE OXIDOREDUCTASE, E SUBUNIT"/>
    <property type="match status" value="1"/>
</dbReference>
<dbReference type="NCBIfam" id="NF004638">
    <property type="entry name" value="PRK05988.1"/>
    <property type="match status" value="1"/>
</dbReference>
<dbReference type="InterPro" id="IPR002023">
    <property type="entry name" value="NuoE-like"/>
</dbReference>
<dbReference type="InterPro" id="IPR036249">
    <property type="entry name" value="Thioredoxin-like_sf"/>
</dbReference>
<dbReference type="PANTHER" id="PTHR43342:SF2">
    <property type="entry name" value="POTENTIAL NAD-REDUCING HYDROGENASE SUBUNIT"/>
    <property type="match status" value="1"/>
</dbReference>
<evidence type="ECO:0000313" key="8">
    <source>
        <dbReference type="EMBL" id="KHJ54100.1"/>
    </source>
</evidence>
<organism evidence="8 9">
    <name type="scientific">Aureimonas altamirensis</name>
    <dbReference type="NCBI Taxonomy" id="370622"/>
    <lineage>
        <taxon>Bacteria</taxon>
        <taxon>Pseudomonadati</taxon>
        <taxon>Pseudomonadota</taxon>
        <taxon>Alphaproteobacteria</taxon>
        <taxon>Hyphomicrobiales</taxon>
        <taxon>Aurantimonadaceae</taxon>
        <taxon>Aureimonas</taxon>
    </lineage>
</organism>
<dbReference type="CDD" id="cd03081">
    <property type="entry name" value="TRX_Fd_NuoE_FDH_gamma"/>
    <property type="match status" value="1"/>
</dbReference>
<reference evidence="8 9" key="1">
    <citation type="submission" date="2014-09" db="EMBL/GenBank/DDBJ databases">
        <title>Isolation and characterization of Aurantimonas altamirensis ON-56566 from clinical sample following a dog bite.</title>
        <authorList>
            <person name="Eshaghi A."/>
            <person name="Li A."/>
            <person name="Shahinas D."/>
            <person name="Bahn P."/>
            <person name="Kus J.V."/>
            <person name="Patel S.N."/>
        </authorList>
    </citation>
    <scope>NUCLEOTIDE SEQUENCE [LARGE SCALE GENOMIC DNA]</scope>
    <source>
        <strain evidence="8 9">ON-56566</strain>
    </source>
</reference>
<dbReference type="SUPFAM" id="SSF52833">
    <property type="entry name" value="Thioredoxin-like"/>
    <property type="match status" value="1"/>
</dbReference>
<keyword evidence="4 7" id="KW-0408">Iron</keyword>
<evidence type="ECO:0000256" key="4">
    <source>
        <dbReference type="ARBA" id="ARBA00023004"/>
    </source>
</evidence>
<dbReference type="Proteomes" id="UP000030826">
    <property type="component" value="Unassembled WGS sequence"/>
</dbReference>
<dbReference type="GO" id="GO:0046872">
    <property type="term" value="F:metal ion binding"/>
    <property type="evidence" value="ECO:0007669"/>
    <property type="project" value="UniProtKB-KW"/>
</dbReference>
<evidence type="ECO:0000313" key="9">
    <source>
        <dbReference type="Proteomes" id="UP000030826"/>
    </source>
</evidence>
<comment type="caution">
    <text evidence="8">The sequence shown here is derived from an EMBL/GenBank/DDBJ whole genome shotgun (WGS) entry which is preliminary data.</text>
</comment>
<dbReference type="InterPro" id="IPR041921">
    <property type="entry name" value="NuoE_N"/>
</dbReference>
<accession>A0A0B1Q5H7</accession>
<dbReference type="AlphaFoldDB" id="A0A0B1Q5H7"/>
<keyword evidence="3 7" id="KW-0479">Metal-binding</keyword>
<keyword evidence="5 7" id="KW-0411">Iron-sulfur</keyword>
<dbReference type="STRING" id="370622.LA66_11525"/>
<dbReference type="GO" id="GO:0016491">
    <property type="term" value="F:oxidoreductase activity"/>
    <property type="evidence" value="ECO:0007669"/>
    <property type="project" value="InterPro"/>
</dbReference>
<evidence type="ECO:0000256" key="7">
    <source>
        <dbReference type="PIRSR" id="PIRSR000216-1"/>
    </source>
</evidence>
<protein>
    <submittedName>
        <fullName evidence="8">ATP synthase subunit E</fullName>
    </submittedName>
</protein>